<comment type="caution">
    <text evidence="1">The sequence shown here is derived from an EMBL/GenBank/DDBJ whole genome shotgun (WGS) entry which is preliminary data.</text>
</comment>
<evidence type="ECO:0008006" key="3">
    <source>
        <dbReference type="Google" id="ProtNLM"/>
    </source>
</evidence>
<dbReference type="EMBL" id="JAMQAW010000003">
    <property type="protein sequence ID" value="MCM2387469.1"/>
    <property type="molecule type" value="Genomic_DNA"/>
</dbReference>
<sequence>MASPTEMLATWEIGLTLPVLSVQRAVLLHALARPGRAADELLGVPVGTRDTELLGLRVALFGEVLSVRIGCPACGADLEFDVDATGLAAAAPEAEPEPLTDGDWTVRFRLVTSADLLAVRDQAAEDRRRKLAARLVLEARRGDRAVRGDRLPERVVHLLAEAVAAADPAADISFAMACPDCAVQIRTQLDMAAYLWDELDSWARTTLADVHALALSYGWTEPDVLALSPLRRRYYLELAGHG</sequence>
<reference evidence="1" key="1">
    <citation type="submission" date="2022-06" db="EMBL/GenBank/DDBJ databases">
        <title>Genome public.</title>
        <authorList>
            <person name="Sun Q."/>
        </authorList>
    </citation>
    <scope>NUCLEOTIDE SEQUENCE</scope>
    <source>
        <strain evidence="1">CWNU-1</strain>
    </source>
</reference>
<keyword evidence="2" id="KW-1185">Reference proteome</keyword>
<accession>A0ABT0UFS2</accession>
<dbReference type="RefSeq" id="WP_250917832.1">
    <property type="nucleotide sequence ID" value="NZ_JAMQAW010000003.1"/>
</dbReference>
<protein>
    <recommendedName>
        <fullName evidence="3">Phage baseplate protein</fullName>
    </recommendedName>
</protein>
<dbReference type="Proteomes" id="UP001431429">
    <property type="component" value="Unassembled WGS sequence"/>
</dbReference>
<organism evidence="1 2">
    <name type="scientific">Streptomyces albipurpureus</name>
    <dbReference type="NCBI Taxonomy" id="2897419"/>
    <lineage>
        <taxon>Bacteria</taxon>
        <taxon>Bacillati</taxon>
        <taxon>Actinomycetota</taxon>
        <taxon>Actinomycetes</taxon>
        <taxon>Kitasatosporales</taxon>
        <taxon>Streptomycetaceae</taxon>
        <taxon>Streptomyces</taxon>
    </lineage>
</organism>
<evidence type="ECO:0000313" key="1">
    <source>
        <dbReference type="EMBL" id="MCM2387469.1"/>
    </source>
</evidence>
<proteinExistence type="predicted"/>
<gene>
    <name evidence="1" type="ORF">NBG84_03935</name>
</gene>
<evidence type="ECO:0000313" key="2">
    <source>
        <dbReference type="Proteomes" id="UP001431429"/>
    </source>
</evidence>
<name>A0ABT0UFS2_9ACTN</name>